<feature type="compositionally biased region" description="Acidic residues" evidence="1">
    <location>
        <begin position="31"/>
        <end position="46"/>
    </location>
</feature>
<dbReference type="PANTHER" id="PTHR35340:SF5">
    <property type="entry name" value="ASST-DOMAIN-CONTAINING PROTEIN"/>
    <property type="match status" value="1"/>
</dbReference>
<dbReference type="GO" id="GO:0016740">
    <property type="term" value="F:transferase activity"/>
    <property type="evidence" value="ECO:0007669"/>
    <property type="project" value="UniProtKB-KW"/>
</dbReference>
<dbReference type="InterPro" id="IPR039535">
    <property type="entry name" value="ASST-like"/>
</dbReference>
<dbReference type="SUPFAM" id="SSF63829">
    <property type="entry name" value="Calcium-dependent phosphotriesterase"/>
    <property type="match status" value="1"/>
</dbReference>
<dbReference type="Proteomes" id="UP000182114">
    <property type="component" value="Unassembled WGS sequence"/>
</dbReference>
<feature type="region of interest" description="Disordered" evidence="1">
    <location>
        <begin position="27"/>
        <end position="48"/>
    </location>
</feature>
<keyword evidence="2" id="KW-0732">Signal</keyword>
<accession>A0A1G7CSX2</accession>
<keyword evidence="4" id="KW-1185">Reference proteome</keyword>
<reference evidence="4" key="1">
    <citation type="submission" date="2016-10" db="EMBL/GenBank/DDBJ databases">
        <authorList>
            <person name="Varghese N."/>
            <person name="Submissions S."/>
        </authorList>
    </citation>
    <scope>NUCLEOTIDE SEQUENCE [LARGE SCALE GENOMIC DNA]</scope>
    <source>
        <strain evidence="4">DSM 24729</strain>
    </source>
</reference>
<sequence length="422" mass="46886">MKQQQNFTPLLKVSLLALLLAFTACSSDDTNTSEDTSEEETTDESTIDTNSYILVADTNSQGAYIINHDGDQLFSWKFDRDLGNDVNLLDDGSLVVCLKADNAGITLGGYGGIMRKINVDQSIEWEVSYSSGDDYMAHHDVEYLSNGNIIFPVWEKITADEAAELGFSENYDIFPEAIIEMNPLTEEIVWEWHVTDHVIQNHDASKENFGVVVEHPNKVDINYNSSQTNGDLMHFNGLTLDETNDVLYITVNNYSEVWVLDHSTTTEEASTSTGGNYNLGGDLVYRYGNPLAYDNVGEVTLNNVHYPNLLTTGNMIVFANDIYDNQSEVVEYKLNPPYELNAGEDNEPEVVWSFTDPELYTAGLGSGVRMSNGNTLIAEGRDGTLWEVSASGEVLWQNTDYNTTWRAYAFTVDAPAILALGL</sequence>
<proteinExistence type="predicted"/>
<organism evidence="3 4">
    <name type="scientific">Cellulophaga baltica</name>
    <dbReference type="NCBI Taxonomy" id="76594"/>
    <lineage>
        <taxon>Bacteria</taxon>
        <taxon>Pseudomonadati</taxon>
        <taxon>Bacteroidota</taxon>
        <taxon>Flavobacteriia</taxon>
        <taxon>Flavobacteriales</taxon>
        <taxon>Flavobacteriaceae</taxon>
        <taxon>Cellulophaga</taxon>
    </lineage>
</organism>
<dbReference type="eggNOG" id="ENOG502Z8Z0">
    <property type="taxonomic scope" value="Bacteria"/>
</dbReference>
<feature type="signal peptide" evidence="2">
    <location>
        <begin position="1"/>
        <end position="26"/>
    </location>
</feature>
<protein>
    <submittedName>
        <fullName evidence="3">Arylsulfotransferase (ASST)</fullName>
    </submittedName>
</protein>
<evidence type="ECO:0000313" key="4">
    <source>
        <dbReference type="Proteomes" id="UP000182114"/>
    </source>
</evidence>
<dbReference type="PANTHER" id="PTHR35340">
    <property type="entry name" value="PQQ ENZYME REPEAT PROTEIN-RELATED"/>
    <property type="match status" value="1"/>
</dbReference>
<keyword evidence="3" id="KW-0808">Transferase</keyword>
<dbReference type="Pfam" id="PF14269">
    <property type="entry name" value="Arylsulfotran_2"/>
    <property type="match status" value="1"/>
</dbReference>
<dbReference type="RefSeq" id="WP_074537081.1">
    <property type="nucleotide sequence ID" value="NZ_FNBD01000001.1"/>
</dbReference>
<evidence type="ECO:0000256" key="2">
    <source>
        <dbReference type="SAM" id="SignalP"/>
    </source>
</evidence>
<feature type="chain" id="PRO_5010277854" evidence="2">
    <location>
        <begin position="27"/>
        <end position="422"/>
    </location>
</feature>
<name>A0A1G7CSX2_9FLAO</name>
<evidence type="ECO:0000256" key="1">
    <source>
        <dbReference type="SAM" id="MobiDB-lite"/>
    </source>
</evidence>
<dbReference type="PROSITE" id="PS51257">
    <property type="entry name" value="PROKAR_LIPOPROTEIN"/>
    <property type="match status" value="1"/>
</dbReference>
<dbReference type="EMBL" id="FNBD01000001">
    <property type="protein sequence ID" value="SDE42389.1"/>
    <property type="molecule type" value="Genomic_DNA"/>
</dbReference>
<dbReference type="InterPro" id="IPR053143">
    <property type="entry name" value="Arylsulfate_ST"/>
</dbReference>
<dbReference type="AlphaFoldDB" id="A0A1G7CSX2"/>
<gene>
    <name evidence="3" type="ORF">SAMN04487992_101119</name>
</gene>
<evidence type="ECO:0000313" key="3">
    <source>
        <dbReference type="EMBL" id="SDE42389.1"/>
    </source>
</evidence>